<comment type="caution">
    <text evidence="1">The sequence shown here is derived from an EMBL/GenBank/DDBJ whole genome shotgun (WGS) entry which is preliminary data.</text>
</comment>
<dbReference type="InterPro" id="IPR036465">
    <property type="entry name" value="vWFA_dom_sf"/>
</dbReference>
<evidence type="ECO:0008006" key="3">
    <source>
        <dbReference type="Google" id="ProtNLM"/>
    </source>
</evidence>
<proteinExistence type="predicted"/>
<dbReference type="SUPFAM" id="SSF53300">
    <property type="entry name" value="vWA-like"/>
    <property type="match status" value="1"/>
</dbReference>
<evidence type="ECO:0000313" key="1">
    <source>
        <dbReference type="EMBL" id="RCJ37412.1"/>
    </source>
</evidence>
<accession>A0A367RQ08</accession>
<name>A0A367RQ08_9NOSO</name>
<protein>
    <recommendedName>
        <fullName evidence="3">VWFA domain-containing protein</fullName>
    </recommendedName>
</protein>
<dbReference type="Gene3D" id="3.40.50.410">
    <property type="entry name" value="von Willebrand factor, type A domain"/>
    <property type="match status" value="1"/>
</dbReference>
<dbReference type="AlphaFoldDB" id="A0A367RQ08"/>
<evidence type="ECO:0000313" key="2">
    <source>
        <dbReference type="Proteomes" id="UP000252107"/>
    </source>
</evidence>
<dbReference type="EMBL" id="LXQD01000117">
    <property type="protein sequence ID" value="RCJ37412.1"/>
    <property type="molecule type" value="Genomic_DNA"/>
</dbReference>
<organism evidence="1 2">
    <name type="scientific">Nostoc minutum NIES-26</name>
    <dbReference type="NCBI Taxonomy" id="1844469"/>
    <lineage>
        <taxon>Bacteria</taxon>
        <taxon>Bacillati</taxon>
        <taxon>Cyanobacteriota</taxon>
        <taxon>Cyanophyceae</taxon>
        <taxon>Nostocales</taxon>
        <taxon>Nostocaceae</taxon>
        <taxon>Nostoc</taxon>
    </lineage>
</organism>
<reference evidence="1" key="1">
    <citation type="submission" date="2016-04" db="EMBL/GenBank/DDBJ databases">
        <authorList>
            <person name="Tabuchi Yagui T.R."/>
        </authorList>
    </citation>
    <scope>NUCLEOTIDE SEQUENCE [LARGE SCALE GENOMIC DNA]</scope>
    <source>
        <strain evidence="1">NIES-26</strain>
    </source>
</reference>
<gene>
    <name evidence="1" type="ORF">A6770_40200</name>
</gene>
<sequence>MSQTQHIIPTVRPCRLNSATAREPVDLVVVIDTSPSMKDEASDLSNAAAAAIATASSSCPCDLRVIWLGIEGIWKGTNFNRTVRDYLLTECQVSKGDLRARKRGQLPDAGAQEDAARTVEDISTHFDWRPGAARAIFYLGDEALEAGGDRTEDKDIIAVNKAIAKAQQAGVKVHSYLGTTKSKFKDTLEQEYARLAKQTGGQAFTEHDSIGGFTEVLQKVICNSRPVGMKLEIPQPLPCFELKSDRQPLAAQGSQTLALVASNCYSNVTFRNLTAIVSAVLKTDGTPIPNLDDGTPAVTIKPSPEIAFGDLLPIENNNSEFTGEILKEIVIQTNSSNSADYTLKIEYSYRAEFDFQGSDDFALGVKQK</sequence>
<dbReference type="Proteomes" id="UP000252107">
    <property type="component" value="Unassembled WGS sequence"/>
</dbReference>
<keyword evidence="2" id="KW-1185">Reference proteome</keyword>